<accession>A0A5B7KEZ7</accession>
<dbReference type="Proteomes" id="UP000324222">
    <property type="component" value="Unassembled WGS sequence"/>
</dbReference>
<protein>
    <submittedName>
        <fullName evidence="1">Uncharacterized protein</fullName>
    </submittedName>
</protein>
<sequence length="96" mass="10035">MVKAFRKPAMSVLTRGLSTMIALFSLDSGIDISLIVSRCGVMVKGPSAISTSCPWPGRSYPATTNLTSLCSIPSIPVQDPLASGLPHSHSFGLTNS</sequence>
<evidence type="ECO:0000313" key="1">
    <source>
        <dbReference type="EMBL" id="MPD03145.1"/>
    </source>
</evidence>
<name>A0A5B7KEZ7_PORTR</name>
<comment type="caution">
    <text evidence="1">The sequence shown here is derived from an EMBL/GenBank/DDBJ whole genome shotgun (WGS) entry which is preliminary data.</text>
</comment>
<evidence type="ECO:0000313" key="2">
    <source>
        <dbReference type="Proteomes" id="UP000324222"/>
    </source>
</evidence>
<proteinExistence type="predicted"/>
<keyword evidence="2" id="KW-1185">Reference proteome</keyword>
<organism evidence="1 2">
    <name type="scientific">Portunus trituberculatus</name>
    <name type="common">Swimming crab</name>
    <name type="synonym">Neptunus trituberculatus</name>
    <dbReference type="NCBI Taxonomy" id="210409"/>
    <lineage>
        <taxon>Eukaryota</taxon>
        <taxon>Metazoa</taxon>
        <taxon>Ecdysozoa</taxon>
        <taxon>Arthropoda</taxon>
        <taxon>Crustacea</taxon>
        <taxon>Multicrustacea</taxon>
        <taxon>Malacostraca</taxon>
        <taxon>Eumalacostraca</taxon>
        <taxon>Eucarida</taxon>
        <taxon>Decapoda</taxon>
        <taxon>Pleocyemata</taxon>
        <taxon>Brachyura</taxon>
        <taxon>Eubrachyura</taxon>
        <taxon>Portunoidea</taxon>
        <taxon>Portunidae</taxon>
        <taxon>Portuninae</taxon>
        <taxon>Portunus</taxon>
    </lineage>
</organism>
<gene>
    <name evidence="1" type="ORF">E2C01_098768</name>
</gene>
<dbReference type="EMBL" id="VSRR010134877">
    <property type="protein sequence ID" value="MPD03145.1"/>
    <property type="molecule type" value="Genomic_DNA"/>
</dbReference>
<reference evidence="1 2" key="1">
    <citation type="submission" date="2019-05" db="EMBL/GenBank/DDBJ databases">
        <title>Another draft genome of Portunus trituberculatus and its Hox gene families provides insights of decapod evolution.</title>
        <authorList>
            <person name="Jeong J.-H."/>
            <person name="Song I."/>
            <person name="Kim S."/>
            <person name="Choi T."/>
            <person name="Kim D."/>
            <person name="Ryu S."/>
            <person name="Kim W."/>
        </authorList>
    </citation>
    <scope>NUCLEOTIDE SEQUENCE [LARGE SCALE GENOMIC DNA]</scope>
    <source>
        <tissue evidence="1">Muscle</tissue>
    </source>
</reference>
<dbReference type="AlphaFoldDB" id="A0A5B7KEZ7"/>